<dbReference type="RefSeq" id="WP_136856186.1">
    <property type="nucleotide sequence ID" value="NZ_SUNH01000009.1"/>
</dbReference>
<dbReference type="InterPro" id="IPR032816">
    <property type="entry name" value="VTT_dom"/>
</dbReference>
<dbReference type="EMBL" id="SUNH01000009">
    <property type="protein sequence ID" value="TJZ85211.1"/>
    <property type="molecule type" value="Genomic_DNA"/>
</dbReference>
<keyword evidence="2 6" id="KW-1003">Cell membrane</keyword>
<keyword evidence="5 6" id="KW-0472">Membrane</keyword>
<evidence type="ECO:0000256" key="6">
    <source>
        <dbReference type="RuleBase" id="RU366058"/>
    </source>
</evidence>
<evidence type="ECO:0000313" key="9">
    <source>
        <dbReference type="Proteomes" id="UP000306223"/>
    </source>
</evidence>
<feature type="transmembrane region" description="Helical" evidence="6">
    <location>
        <begin position="208"/>
        <end position="226"/>
    </location>
</feature>
<dbReference type="PANTHER" id="PTHR12677:SF59">
    <property type="entry name" value="GOLGI APPARATUS MEMBRANE PROTEIN TVP38-RELATED"/>
    <property type="match status" value="1"/>
</dbReference>
<dbReference type="InterPro" id="IPR015414">
    <property type="entry name" value="TMEM64"/>
</dbReference>
<proteinExistence type="inferred from homology"/>
<feature type="domain" description="VTT" evidence="7">
    <location>
        <begin position="83"/>
        <end position="196"/>
    </location>
</feature>
<sequence>MTPAAPMRRPLLRMLLAGLALVALAGAALWLWPSLPALQSDLTRLHGLLEHGQGWRARNPELAALAFLGAFTLLGALPVPVVVVLTLAGGAFFGFWLGVALSVAGTVGAALLTFLAARHLLSGPVRRVMGQRAGQLDRHVARDGALALLSLRLTPAVPFFVLNLISGVSRLSARVFALVTAVGVLPNKVILTAAGTQLAEIDQIADLFGPRVIAVIAALAIFPWVARWLTRRLRDS</sequence>
<comment type="similarity">
    <text evidence="6">Belongs to the TVP38/TMEM64 family.</text>
</comment>
<feature type="transmembrane region" description="Helical" evidence="6">
    <location>
        <begin position="145"/>
        <end position="168"/>
    </location>
</feature>
<keyword evidence="3 6" id="KW-0812">Transmembrane</keyword>
<dbReference type="Proteomes" id="UP000306223">
    <property type="component" value="Unassembled WGS sequence"/>
</dbReference>
<evidence type="ECO:0000256" key="3">
    <source>
        <dbReference type="ARBA" id="ARBA00022692"/>
    </source>
</evidence>
<dbReference type="Pfam" id="PF09335">
    <property type="entry name" value="VTT_dom"/>
    <property type="match status" value="1"/>
</dbReference>
<keyword evidence="4 6" id="KW-1133">Transmembrane helix</keyword>
<evidence type="ECO:0000256" key="4">
    <source>
        <dbReference type="ARBA" id="ARBA00022989"/>
    </source>
</evidence>
<evidence type="ECO:0000259" key="7">
    <source>
        <dbReference type="Pfam" id="PF09335"/>
    </source>
</evidence>
<feature type="transmembrane region" description="Helical" evidence="6">
    <location>
        <begin position="95"/>
        <end position="117"/>
    </location>
</feature>
<evidence type="ECO:0000313" key="8">
    <source>
        <dbReference type="EMBL" id="TJZ85211.1"/>
    </source>
</evidence>
<protein>
    <recommendedName>
        <fullName evidence="6">TVP38/TMEM64 family membrane protein</fullName>
    </recommendedName>
</protein>
<dbReference type="PROSITE" id="PS51318">
    <property type="entry name" value="TAT"/>
    <property type="match status" value="1"/>
</dbReference>
<dbReference type="PANTHER" id="PTHR12677">
    <property type="entry name" value="GOLGI APPARATUS MEMBRANE PROTEIN TVP38-RELATED"/>
    <property type="match status" value="1"/>
</dbReference>
<comment type="caution">
    <text evidence="8">The sequence shown here is derived from an EMBL/GenBank/DDBJ whole genome shotgun (WGS) entry which is preliminary data.</text>
</comment>
<name>A0A4U0QT16_9RHOB</name>
<gene>
    <name evidence="8" type="ORF">FA740_07710</name>
</gene>
<organism evidence="8 9">
    <name type="scientific">Paracoccus hibiscisoli</name>
    <dbReference type="NCBI Taxonomy" id="2023261"/>
    <lineage>
        <taxon>Bacteria</taxon>
        <taxon>Pseudomonadati</taxon>
        <taxon>Pseudomonadota</taxon>
        <taxon>Alphaproteobacteria</taxon>
        <taxon>Rhodobacterales</taxon>
        <taxon>Paracoccaceae</taxon>
        <taxon>Paracoccus</taxon>
    </lineage>
</organism>
<accession>A0A4U0QT16</accession>
<dbReference type="InterPro" id="IPR006311">
    <property type="entry name" value="TAT_signal"/>
</dbReference>
<evidence type="ECO:0000256" key="5">
    <source>
        <dbReference type="ARBA" id="ARBA00023136"/>
    </source>
</evidence>
<dbReference type="GO" id="GO:0005886">
    <property type="term" value="C:plasma membrane"/>
    <property type="evidence" value="ECO:0007669"/>
    <property type="project" value="UniProtKB-SubCell"/>
</dbReference>
<evidence type="ECO:0000256" key="1">
    <source>
        <dbReference type="ARBA" id="ARBA00004651"/>
    </source>
</evidence>
<keyword evidence="9" id="KW-1185">Reference proteome</keyword>
<feature type="transmembrane region" description="Helical" evidence="6">
    <location>
        <begin position="63"/>
        <end position="88"/>
    </location>
</feature>
<evidence type="ECO:0000256" key="2">
    <source>
        <dbReference type="ARBA" id="ARBA00022475"/>
    </source>
</evidence>
<reference evidence="8 9" key="1">
    <citation type="submission" date="2019-04" db="EMBL/GenBank/DDBJ databases">
        <authorList>
            <person name="Li J."/>
        </authorList>
    </citation>
    <scope>NUCLEOTIDE SEQUENCE [LARGE SCALE GENOMIC DNA]</scope>
    <source>
        <strain evidence="8 9">CCTCC AB2016182</strain>
    </source>
</reference>
<comment type="subcellular location">
    <subcellularLocation>
        <location evidence="1 6">Cell membrane</location>
        <topology evidence="1 6">Multi-pass membrane protein</topology>
    </subcellularLocation>
</comment>
<dbReference type="OrthoDB" id="9800167at2"/>
<dbReference type="AlphaFoldDB" id="A0A4U0QT16"/>
<feature type="transmembrane region" description="Helical" evidence="6">
    <location>
        <begin position="175"/>
        <end position="196"/>
    </location>
</feature>